<dbReference type="SMART" id="SM00490">
    <property type="entry name" value="HELICc"/>
    <property type="match status" value="1"/>
</dbReference>
<evidence type="ECO:0000256" key="1">
    <source>
        <dbReference type="ARBA" id="ARBA00001936"/>
    </source>
</evidence>
<evidence type="ECO:0000259" key="17">
    <source>
        <dbReference type="PROSITE" id="PS50142"/>
    </source>
</evidence>
<feature type="domain" description="RNase III" evidence="17">
    <location>
        <begin position="1255"/>
        <end position="1418"/>
    </location>
</feature>
<comment type="cofactor">
    <cofactor evidence="2">
        <name>Mg(2+)</name>
        <dbReference type="ChEBI" id="CHEBI:18420"/>
    </cofactor>
</comment>
<dbReference type="InterPro" id="IPR056755">
    <property type="entry name" value="DSRM_2"/>
</dbReference>
<dbReference type="GO" id="GO:0003723">
    <property type="term" value="F:RNA binding"/>
    <property type="evidence" value="ECO:0007669"/>
    <property type="project" value="UniProtKB-UniRule"/>
</dbReference>
<evidence type="ECO:0000256" key="2">
    <source>
        <dbReference type="ARBA" id="ARBA00001946"/>
    </source>
</evidence>
<dbReference type="InterPro" id="IPR014001">
    <property type="entry name" value="Helicase_ATP-bd"/>
</dbReference>
<dbReference type="InterPro" id="IPR038248">
    <property type="entry name" value="Dicer_dimer_sf"/>
</dbReference>
<dbReference type="RefSeq" id="XP_007831036.1">
    <property type="nucleotide sequence ID" value="XM_007832845.1"/>
</dbReference>
<dbReference type="STRING" id="1229662.W3X8E4"/>
<evidence type="ECO:0000256" key="10">
    <source>
        <dbReference type="ARBA" id="ARBA00022840"/>
    </source>
</evidence>
<keyword evidence="10" id="KW-0067">ATP-binding</keyword>
<dbReference type="PROSITE" id="PS00517">
    <property type="entry name" value="RNASE_3_1"/>
    <property type="match status" value="2"/>
</dbReference>
<dbReference type="Pfam" id="PF24995">
    <property type="entry name" value="DSRM_2"/>
    <property type="match status" value="1"/>
</dbReference>
<keyword evidence="9" id="KW-0347">Helicase</keyword>
<evidence type="ECO:0000256" key="4">
    <source>
        <dbReference type="ARBA" id="ARBA00022721"/>
    </source>
</evidence>
<accession>W3X8E4</accession>
<dbReference type="Gene3D" id="3.40.50.300">
    <property type="entry name" value="P-loop containing nucleotide triphosphate hydrolases"/>
    <property type="match status" value="2"/>
</dbReference>
<feature type="domain" description="Dicer dsRNA-binding fold" evidence="20">
    <location>
        <begin position="641"/>
        <end position="731"/>
    </location>
</feature>
<dbReference type="Pfam" id="PF03368">
    <property type="entry name" value="Dicer_dimer"/>
    <property type="match status" value="1"/>
</dbReference>
<dbReference type="InterPro" id="IPR000999">
    <property type="entry name" value="RNase_III_dom"/>
</dbReference>
<dbReference type="PROSITE" id="PS51194">
    <property type="entry name" value="HELICASE_CTER"/>
    <property type="match status" value="1"/>
</dbReference>
<keyword evidence="12 15" id="KW-0694">RNA-binding</keyword>
<dbReference type="InterPro" id="IPR006935">
    <property type="entry name" value="Helicase/UvrB_N"/>
</dbReference>
<evidence type="ECO:0000313" key="22">
    <source>
        <dbReference type="Proteomes" id="UP000030651"/>
    </source>
</evidence>
<dbReference type="InterPro" id="IPR027417">
    <property type="entry name" value="P-loop_NTPase"/>
</dbReference>
<dbReference type="PROSITE" id="PS50142">
    <property type="entry name" value="RNASE_3_2"/>
    <property type="match status" value="2"/>
</dbReference>
<proteinExistence type="inferred from homology"/>
<dbReference type="OMA" id="YHVNRMC"/>
<dbReference type="EMBL" id="KI912111">
    <property type="protein sequence ID" value="ETS82388.1"/>
    <property type="molecule type" value="Genomic_DNA"/>
</dbReference>
<dbReference type="HOGENOM" id="CLU_000907_4_3_1"/>
<keyword evidence="11" id="KW-0460">Magnesium</keyword>
<dbReference type="PANTHER" id="PTHR14950">
    <property type="entry name" value="DICER-RELATED"/>
    <property type="match status" value="1"/>
</dbReference>
<gene>
    <name evidence="21" type="ORF">PFICI_04264</name>
</gene>
<dbReference type="InterPro" id="IPR036389">
    <property type="entry name" value="RNase_III_sf"/>
</dbReference>
<keyword evidence="5" id="KW-0479">Metal-binding</keyword>
<keyword evidence="13" id="KW-0051">Antiviral defense</keyword>
<dbReference type="CDD" id="cd00593">
    <property type="entry name" value="RIBOc"/>
    <property type="match status" value="2"/>
</dbReference>
<dbReference type="Proteomes" id="UP000030651">
    <property type="component" value="Unassembled WGS sequence"/>
</dbReference>
<evidence type="ECO:0000256" key="12">
    <source>
        <dbReference type="ARBA" id="ARBA00022884"/>
    </source>
</evidence>
<dbReference type="OrthoDB" id="416741at2759"/>
<feature type="domain" description="Helicase ATP-binding" evidence="18">
    <location>
        <begin position="113"/>
        <end position="299"/>
    </location>
</feature>
<feature type="domain" description="Helicase C-terminal" evidence="19">
    <location>
        <begin position="441"/>
        <end position="607"/>
    </location>
</feature>
<keyword evidence="4" id="KW-0930">Antiviral protein</keyword>
<evidence type="ECO:0000259" key="18">
    <source>
        <dbReference type="PROSITE" id="PS51192"/>
    </source>
</evidence>
<feature type="domain" description="RNase III" evidence="17">
    <location>
        <begin position="1036"/>
        <end position="1200"/>
    </location>
</feature>
<evidence type="ECO:0000256" key="7">
    <source>
        <dbReference type="ARBA" id="ARBA00022741"/>
    </source>
</evidence>
<evidence type="ECO:0000259" key="20">
    <source>
        <dbReference type="PROSITE" id="PS51327"/>
    </source>
</evidence>
<dbReference type="GeneID" id="19269277"/>
<dbReference type="KEGG" id="pfy:PFICI_04264"/>
<comment type="similarity">
    <text evidence="15">Belongs to the helicase family. Dicer subfamily.</text>
</comment>
<dbReference type="InParanoid" id="W3X8E4"/>
<dbReference type="PROSITE" id="PS51327">
    <property type="entry name" value="DICER_DSRBF"/>
    <property type="match status" value="1"/>
</dbReference>
<dbReference type="eggNOG" id="KOG0701">
    <property type="taxonomic scope" value="Eukaryota"/>
</dbReference>
<dbReference type="GO" id="GO:0046872">
    <property type="term" value="F:metal ion binding"/>
    <property type="evidence" value="ECO:0007669"/>
    <property type="project" value="UniProtKB-KW"/>
</dbReference>
<feature type="region of interest" description="Disordered" evidence="16">
    <location>
        <begin position="25"/>
        <end position="46"/>
    </location>
</feature>
<organism evidence="21 22">
    <name type="scientific">Pestalotiopsis fici (strain W106-1 / CGMCC3.15140)</name>
    <dbReference type="NCBI Taxonomy" id="1229662"/>
    <lineage>
        <taxon>Eukaryota</taxon>
        <taxon>Fungi</taxon>
        <taxon>Dikarya</taxon>
        <taxon>Ascomycota</taxon>
        <taxon>Pezizomycotina</taxon>
        <taxon>Sordariomycetes</taxon>
        <taxon>Xylariomycetidae</taxon>
        <taxon>Amphisphaeriales</taxon>
        <taxon>Sporocadaceae</taxon>
        <taxon>Pestalotiopsis</taxon>
    </lineage>
</organism>
<evidence type="ECO:0000256" key="14">
    <source>
        <dbReference type="ARBA" id="ARBA00023211"/>
    </source>
</evidence>
<dbReference type="InterPro" id="IPR001650">
    <property type="entry name" value="Helicase_C-like"/>
</dbReference>
<evidence type="ECO:0000256" key="6">
    <source>
        <dbReference type="ARBA" id="ARBA00022737"/>
    </source>
</evidence>
<evidence type="ECO:0000256" key="15">
    <source>
        <dbReference type="PROSITE-ProRule" id="PRU00657"/>
    </source>
</evidence>
<evidence type="ECO:0000256" key="13">
    <source>
        <dbReference type="ARBA" id="ARBA00023118"/>
    </source>
</evidence>
<dbReference type="Pfam" id="PF00636">
    <property type="entry name" value="Ribonuclease_3"/>
    <property type="match status" value="2"/>
</dbReference>
<evidence type="ECO:0000259" key="19">
    <source>
        <dbReference type="PROSITE" id="PS51194"/>
    </source>
</evidence>
<dbReference type="Pfam" id="PF00271">
    <property type="entry name" value="Helicase_C"/>
    <property type="match status" value="1"/>
</dbReference>
<evidence type="ECO:0000256" key="11">
    <source>
        <dbReference type="ARBA" id="ARBA00022842"/>
    </source>
</evidence>
<dbReference type="CDD" id="cd18034">
    <property type="entry name" value="DEXHc_dicer"/>
    <property type="match status" value="1"/>
</dbReference>
<dbReference type="GO" id="GO:0003677">
    <property type="term" value="F:DNA binding"/>
    <property type="evidence" value="ECO:0007669"/>
    <property type="project" value="InterPro"/>
</dbReference>
<dbReference type="GO" id="GO:0051607">
    <property type="term" value="P:defense response to virus"/>
    <property type="evidence" value="ECO:0007669"/>
    <property type="project" value="UniProtKB-KW"/>
</dbReference>
<dbReference type="SMART" id="SM00535">
    <property type="entry name" value="RIBOc"/>
    <property type="match status" value="2"/>
</dbReference>
<dbReference type="GO" id="GO:0005737">
    <property type="term" value="C:cytoplasm"/>
    <property type="evidence" value="ECO:0007669"/>
    <property type="project" value="TreeGrafter"/>
</dbReference>
<keyword evidence="8" id="KW-0378">Hydrolase</keyword>
<sequence length="1555" mass="176105">MTAEDSLRLPSARDLAQEVPEAIVELSSDDDELDLEDKIKSQPLPSKRTVDQVEFAQWVRQKQKRMNEQSLAESTEPFGKGPFQPEDIKSIISGRLPADKQIISSPREYQVELFERAKEKNTIVVLPTGTGKTLIAALLTRHIIEQELIDRASKEFGNKPRISFFLVDKISLVHQQWKVLRANLAYNIAKFHGEMMGSALTQEFWKQQLEENMAIVCTAEILRQCLSHGYFGMDQINLIVFDEAHHAKKNHPYAMIIKDFYLELGKDCQRLPRILGMTASPVDAKTDLAVGAAHLEALLQAEIATVDDPSLMRASCSEDGTALERVAEYWLAPEDFTTPLWQKLHSFIGRNAMFRKLFSYARASTKELGRWCADRIFYLCLTTQELAKAKAKTERNLMTLRTETLVSSIDIQTALIDNVGQILSEQEPPEVSQSSHHLSNKVETLLEILTEYFKPASDKCIIFVEQRLTGVVLADLLNQPSLRLHGLTAGTLLGAGPQDIGSSQSMSNYEQQRAIQKFHTGDLNVLITTTIGEEGLDIPDCNMVVRFDLYHTMIQYIQSKGRARMKDSKYFHMVERGGEQVQKVFDSQDKEAVLHRLCLALPEDRLLKGNDFDMEFFLRQEKTKRVYKVPTTGAKLTYESSLVVLATYVASLADRPDVALKADYIVRSVGTEFQSEVILPDNSPVKSAVGRRASSKQAAKCSAAFEACLKLRKCNELDEYLQSRRKKRLPAMRNAQLALSSKKRAEYNMKIKPDIWNDRGLPERLHVMVLRLESPESMGRPSRPLLLLTRKPLPQVAKFPIFFGNQQTSMVECFLLSREITVSVDQIKGLTDFTLRIFKDVYSKGYKSEPEKLPYFLAPSTRDHASSALKQIQDASKIIDWKCIDMLQARSELESENQPESFWLDRYVTDPHDGSRKFYTRKLRGDLKPTDPQIVNAKGLGEQRKRRNAAKDIWNYSISMWSKSRSHLEVRDDLPVIEAEFIPLRRNLLDEYEKSDYEGNTCYICFATLKISALPVDVVAMAYTLPAIIHRLESNLIVLEAVQGLGLQIRPELALEAMTKDSDNSDEHSAEQVNFQKGMGNNYERLEFLGDSFLKMSTSIALYTMSPEDSEFDYHVDRMVLICNKNLFNNALELKLEESIRSKSFNRRTWYPDGLEQLSGKLNHSILGRKGAGRGVHMLGDKSIADVCEALIGAAYLTGRDSNSFDLAVKAVTTLSNYKLQNKNHTMVAYEEFFSAYEVPKWQSAKPTAVHLDLADKIEKKLGYKFEYPRLLRCAFIHSSYGFIYEHIPSYQRLEFLGDSLLDMVCVDYLFHRYPGADPQWLTEHKMAMVSNQFLGCLCVALDLHRHLMCMTAEMPQMIATYVQEITSAQEAAEEEAVHANQARSSYSRNFWTSVREPPKCLPDIVEAYIGAVFVDSKYDYSQVEAFFRNHVEPYFEDMHLYDTFANKHPVTFLGNKLHLTYGCADWRVMVSEMPADTPGGSPGETQVVGVVMIHGAVRAHAMSASGRYAKVGAANRCLALLADMSVDEYKTSFSCQCKPEDVAGSDANKHATAV</sequence>
<keyword evidence="14" id="KW-0464">Manganese</keyword>
<dbReference type="InterPro" id="IPR005034">
    <property type="entry name" value="Dicer_dimerisation"/>
</dbReference>
<dbReference type="GO" id="GO:0004386">
    <property type="term" value="F:helicase activity"/>
    <property type="evidence" value="ECO:0007669"/>
    <property type="project" value="UniProtKB-KW"/>
</dbReference>
<comment type="cofactor">
    <cofactor evidence="1">
        <name>Mn(2+)</name>
        <dbReference type="ChEBI" id="CHEBI:29035"/>
    </cofactor>
</comment>
<dbReference type="GO" id="GO:0005634">
    <property type="term" value="C:nucleus"/>
    <property type="evidence" value="ECO:0007669"/>
    <property type="project" value="TreeGrafter"/>
</dbReference>
<dbReference type="SMART" id="SM00487">
    <property type="entry name" value="DEXDc"/>
    <property type="match status" value="1"/>
</dbReference>
<dbReference type="SUPFAM" id="SSF52540">
    <property type="entry name" value="P-loop containing nucleoside triphosphate hydrolases"/>
    <property type="match status" value="1"/>
</dbReference>
<dbReference type="GO" id="GO:0030422">
    <property type="term" value="P:siRNA processing"/>
    <property type="evidence" value="ECO:0007669"/>
    <property type="project" value="TreeGrafter"/>
</dbReference>
<dbReference type="SUPFAM" id="SSF69065">
    <property type="entry name" value="RNase III domain-like"/>
    <property type="match status" value="2"/>
</dbReference>
<dbReference type="Gene3D" id="3.30.160.380">
    <property type="entry name" value="Dicer dimerisation domain"/>
    <property type="match status" value="1"/>
</dbReference>
<dbReference type="PANTHER" id="PTHR14950:SF62">
    <property type="entry name" value="DICER-LIKE PROTEIN 1"/>
    <property type="match status" value="1"/>
</dbReference>
<keyword evidence="7" id="KW-0547">Nucleotide-binding</keyword>
<keyword evidence="22" id="KW-1185">Reference proteome</keyword>
<dbReference type="GO" id="GO:0050688">
    <property type="term" value="P:regulation of defense response to virus"/>
    <property type="evidence" value="ECO:0007669"/>
    <property type="project" value="UniProtKB-KW"/>
</dbReference>
<dbReference type="Pfam" id="PF04851">
    <property type="entry name" value="ResIII"/>
    <property type="match status" value="1"/>
</dbReference>
<evidence type="ECO:0000313" key="21">
    <source>
        <dbReference type="EMBL" id="ETS82388.1"/>
    </source>
</evidence>
<dbReference type="GO" id="GO:0004525">
    <property type="term" value="F:ribonuclease III activity"/>
    <property type="evidence" value="ECO:0007669"/>
    <property type="project" value="InterPro"/>
</dbReference>
<evidence type="ECO:0000256" key="16">
    <source>
        <dbReference type="SAM" id="MobiDB-lite"/>
    </source>
</evidence>
<evidence type="ECO:0000256" key="5">
    <source>
        <dbReference type="ARBA" id="ARBA00022723"/>
    </source>
</evidence>
<evidence type="ECO:0000256" key="8">
    <source>
        <dbReference type="ARBA" id="ARBA00022801"/>
    </source>
</evidence>
<evidence type="ECO:0000256" key="3">
    <source>
        <dbReference type="ARBA" id="ARBA00020797"/>
    </source>
</evidence>
<keyword evidence="6" id="KW-0677">Repeat</keyword>
<dbReference type="PROSITE" id="PS51192">
    <property type="entry name" value="HELICASE_ATP_BIND_1"/>
    <property type="match status" value="1"/>
</dbReference>
<name>W3X8E4_PESFW</name>
<protein>
    <recommendedName>
        <fullName evidence="3">Dicer-like protein 1</fullName>
    </recommendedName>
</protein>
<dbReference type="FunFam" id="1.10.1520.10:FF:000015">
    <property type="entry name" value="Dicer-like protein 1"/>
    <property type="match status" value="1"/>
</dbReference>
<evidence type="ECO:0000256" key="9">
    <source>
        <dbReference type="ARBA" id="ARBA00022806"/>
    </source>
</evidence>
<dbReference type="Gene3D" id="1.10.1520.10">
    <property type="entry name" value="Ribonuclease III domain"/>
    <property type="match status" value="2"/>
</dbReference>
<reference evidence="22" key="1">
    <citation type="journal article" date="2015" name="BMC Genomics">
        <title>Genomic and transcriptomic analysis of the endophytic fungus Pestalotiopsis fici reveals its lifestyle and high potential for synthesis of natural products.</title>
        <authorList>
            <person name="Wang X."/>
            <person name="Zhang X."/>
            <person name="Liu L."/>
            <person name="Xiang M."/>
            <person name="Wang W."/>
            <person name="Sun X."/>
            <person name="Che Y."/>
            <person name="Guo L."/>
            <person name="Liu G."/>
            <person name="Guo L."/>
            <person name="Wang C."/>
            <person name="Yin W.B."/>
            <person name="Stadler M."/>
            <person name="Zhang X."/>
            <person name="Liu X."/>
        </authorList>
    </citation>
    <scope>NUCLEOTIDE SEQUENCE [LARGE SCALE GENOMIC DNA]</scope>
    <source>
        <strain evidence="22">W106-1 / CGMCC3.15140</strain>
    </source>
</reference>
<dbReference type="GO" id="GO:0005524">
    <property type="term" value="F:ATP binding"/>
    <property type="evidence" value="ECO:0007669"/>
    <property type="project" value="UniProtKB-KW"/>
</dbReference>